<protein>
    <submittedName>
        <fullName evidence="1">DUF4177 domain-containing protein</fullName>
    </submittedName>
</protein>
<dbReference type="EMBL" id="JAMZDE010000006">
    <property type="protein sequence ID" value="MCP1339260.1"/>
    <property type="molecule type" value="Genomic_DNA"/>
</dbReference>
<reference evidence="1" key="1">
    <citation type="submission" date="2022-06" db="EMBL/GenBank/DDBJ databases">
        <title>Idiomarina rhizosphaerae M1R2S28.</title>
        <authorList>
            <person name="Sun J.-Q."/>
            <person name="Li L.-F."/>
        </authorList>
    </citation>
    <scope>NUCLEOTIDE SEQUENCE</scope>
    <source>
        <strain evidence="1">M1R2S28</strain>
    </source>
</reference>
<dbReference type="InterPro" id="IPR025234">
    <property type="entry name" value="YjzH-like"/>
</dbReference>
<dbReference type="Pfam" id="PF13783">
    <property type="entry name" value="DUF4177"/>
    <property type="match status" value="1"/>
</dbReference>
<dbReference type="RefSeq" id="WP_011235308.1">
    <property type="nucleotide sequence ID" value="NZ_JAMZDE010000006.1"/>
</dbReference>
<dbReference type="AlphaFoldDB" id="A0A9X2FWF5"/>
<organism evidence="1 2">
    <name type="scientific">Idiomarina rhizosphaerae</name>
    <dbReference type="NCBI Taxonomy" id="2961572"/>
    <lineage>
        <taxon>Bacteria</taxon>
        <taxon>Pseudomonadati</taxon>
        <taxon>Pseudomonadota</taxon>
        <taxon>Gammaproteobacteria</taxon>
        <taxon>Alteromonadales</taxon>
        <taxon>Idiomarinaceae</taxon>
        <taxon>Idiomarina</taxon>
    </lineage>
</organism>
<dbReference type="GeneID" id="41337269"/>
<name>A0A9X2FWF5_9GAMM</name>
<comment type="caution">
    <text evidence="1">The sequence shown here is derived from an EMBL/GenBank/DDBJ whole genome shotgun (WGS) entry which is preliminary data.</text>
</comment>
<evidence type="ECO:0000313" key="2">
    <source>
        <dbReference type="Proteomes" id="UP001139474"/>
    </source>
</evidence>
<dbReference type="Proteomes" id="UP001139474">
    <property type="component" value="Unassembled WGS sequence"/>
</dbReference>
<accession>A0A9X2FWF5</accession>
<proteinExistence type="predicted"/>
<sequence>MSKFTEYKVIHIAEGGCGTLLLGSSGLPLKKIESTLNQEAADGWQMVFQVLEQKRFWLFWTREAAIVTLGR</sequence>
<gene>
    <name evidence="1" type="ORF">NJR55_06595</name>
</gene>
<evidence type="ECO:0000313" key="1">
    <source>
        <dbReference type="EMBL" id="MCP1339260.1"/>
    </source>
</evidence>
<keyword evidence="2" id="KW-1185">Reference proteome</keyword>